<dbReference type="Gene3D" id="2.70.210.12">
    <property type="entry name" value="GTP1/OBG domain"/>
    <property type="match status" value="1"/>
</dbReference>
<evidence type="ECO:0000256" key="8">
    <source>
        <dbReference type="HAMAP-Rule" id="MF_01454"/>
    </source>
</evidence>
<dbReference type="NCBIfam" id="NF008956">
    <property type="entry name" value="PRK12299.1"/>
    <property type="match status" value="1"/>
</dbReference>
<comment type="subunit">
    <text evidence="8">Monomer.</text>
</comment>
<dbReference type="GO" id="GO:0042254">
    <property type="term" value="P:ribosome biogenesis"/>
    <property type="evidence" value="ECO:0007669"/>
    <property type="project" value="UniProtKB-UniRule"/>
</dbReference>
<feature type="binding site" evidence="8">
    <location>
        <position position="192"/>
    </location>
    <ligand>
        <name>Mg(2+)</name>
        <dbReference type="ChEBI" id="CHEBI:18420"/>
    </ligand>
</feature>
<dbReference type="InterPro" id="IPR014100">
    <property type="entry name" value="GTP-bd_Obg/CgtA"/>
</dbReference>
<dbReference type="GO" id="GO:0043022">
    <property type="term" value="F:ribosome binding"/>
    <property type="evidence" value="ECO:0007669"/>
    <property type="project" value="UniProtKB-ARBA"/>
</dbReference>
<feature type="domain" description="Obg" evidence="10">
    <location>
        <begin position="1"/>
        <end position="158"/>
    </location>
</feature>
<feature type="binding site" evidence="8">
    <location>
        <begin position="212"/>
        <end position="215"/>
    </location>
    <ligand>
        <name>GTP</name>
        <dbReference type="ChEBI" id="CHEBI:37565"/>
    </ligand>
</feature>
<dbReference type="InterPro" id="IPR036726">
    <property type="entry name" value="GTP1_OBG_dom_sf"/>
</dbReference>
<protein>
    <recommendedName>
        <fullName evidence="8">GTPase Obg</fullName>
        <ecNumber evidence="8">3.6.5.-</ecNumber>
    </recommendedName>
    <alternativeName>
        <fullName evidence="8">GTP-binding protein Obg</fullName>
    </alternativeName>
</protein>
<evidence type="ECO:0000259" key="9">
    <source>
        <dbReference type="PROSITE" id="PS51710"/>
    </source>
</evidence>
<dbReference type="Proteomes" id="UP000502377">
    <property type="component" value="Chromosome"/>
</dbReference>
<feature type="binding site" evidence="8">
    <location>
        <begin position="388"/>
        <end position="390"/>
    </location>
    <ligand>
        <name>GTP</name>
        <dbReference type="ChEBI" id="CHEBI:37565"/>
    </ligand>
</feature>
<feature type="domain" description="OBG-type G" evidence="9">
    <location>
        <begin position="159"/>
        <end position="407"/>
    </location>
</feature>
<dbReference type="InterPro" id="IPR006169">
    <property type="entry name" value="GTP1_OBG_dom"/>
</dbReference>
<comment type="subcellular location">
    <subcellularLocation>
        <location evidence="8">Cytoplasm</location>
    </subcellularLocation>
</comment>
<dbReference type="PROSITE" id="PS51883">
    <property type="entry name" value="OBG"/>
    <property type="match status" value="1"/>
</dbReference>
<evidence type="ECO:0000256" key="5">
    <source>
        <dbReference type="ARBA" id="ARBA00022801"/>
    </source>
</evidence>
<evidence type="ECO:0000256" key="3">
    <source>
        <dbReference type="ARBA" id="ARBA00022723"/>
    </source>
</evidence>
<dbReference type="FunFam" id="2.70.210.12:FF:000001">
    <property type="entry name" value="GTPase Obg"/>
    <property type="match status" value="1"/>
</dbReference>
<dbReference type="SUPFAM" id="SSF82051">
    <property type="entry name" value="Obg GTP-binding protein N-terminal domain"/>
    <property type="match status" value="1"/>
</dbReference>
<dbReference type="InterPro" id="IPR006073">
    <property type="entry name" value="GTP-bd"/>
</dbReference>
<comment type="function">
    <text evidence="8">An essential GTPase which binds GTP, GDP and possibly (p)ppGpp with moderate affinity, with high nucleotide exchange rates and a fairly low GTP hydrolysis rate. Plays a role in control of the cell cycle, stress response, ribosome biogenesis and in those bacteria that undergo differentiation, in morphogenesis control.</text>
</comment>
<comment type="cofactor">
    <cofactor evidence="8">
        <name>Mg(2+)</name>
        <dbReference type="ChEBI" id="CHEBI:18420"/>
    </cofactor>
</comment>
<evidence type="ECO:0000256" key="4">
    <source>
        <dbReference type="ARBA" id="ARBA00022741"/>
    </source>
</evidence>
<dbReference type="NCBIfam" id="NF008955">
    <property type="entry name" value="PRK12297.1"/>
    <property type="match status" value="1"/>
</dbReference>
<organism evidence="11 12">
    <name type="scientific">Campylobacter rectus</name>
    <name type="common">Wolinella recta</name>
    <dbReference type="NCBI Taxonomy" id="203"/>
    <lineage>
        <taxon>Bacteria</taxon>
        <taxon>Pseudomonadati</taxon>
        <taxon>Campylobacterota</taxon>
        <taxon>Epsilonproteobacteria</taxon>
        <taxon>Campylobacterales</taxon>
        <taxon>Campylobacteraceae</taxon>
        <taxon>Campylobacter</taxon>
    </lineage>
</organism>
<dbReference type="GO" id="GO:0005525">
    <property type="term" value="F:GTP binding"/>
    <property type="evidence" value="ECO:0007669"/>
    <property type="project" value="UniProtKB-UniRule"/>
</dbReference>
<evidence type="ECO:0000256" key="7">
    <source>
        <dbReference type="ARBA" id="ARBA00023134"/>
    </source>
</evidence>
<dbReference type="InterPro" id="IPR027417">
    <property type="entry name" value="P-loop_NTPase"/>
</dbReference>
<proteinExistence type="inferred from homology"/>
<comment type="similarity">
    <text evidence="1 8">Belongs to the TRAFAC class OBG-HflX-like GTPase superfamily. OBG GTPase family.</text>
</comment>
<dbReference type="SUPFAM" id="SSF52540">
    <property type="entry name" value="P-loop containing nucleoside triphosphate hydrolases"/>
    <property type="match status" value="1"/>
</dbReference>
<dbReference type="GO" id="GO:0005737">
    <property type="term" value="C:cytoplasm"/>
    <property type="evidence" value="ECO:0007669"/>
    <property type="project" value="UniProtKB-SubCell"/>
</dbReference>
<keyword evidence="4 8" id="KW-0547">Nucleotide-binding</keyword>
<dbReference type="PIRSF" id="PIRSF002401">
    <property type="entry name" value="GTP_bd_Obg/CgtA"/>
    <property type="match status" value="1"/>
</dbReference>
<dbReference type="PANTHER" id="PTHR11702:SF31">
    <property type="entry name" value="MITOCHONDRIAL RIBOSOME-ASSOCIATED GTPASE 2"/>
    <property type="match status" value="1"/>
</dbReference>
<feature type="binding site" evidence="8">
    <location>
        <begin position="280"/>
        <end position="283"/>
    </location>
    <ligand>
        <name>GTP</name>
        <dbReference type="ChEBI" id="CHEBI:37565"/>
    </ligand>
</feature>
<dbReference type="GO" id="GO:0000287">
    <property type="term" value="F:magnesium ion binding"/>
    <property type="evidence" value="ECO:0007669"/>
    <property type="project" value="InterPro"/>
</dbReference>
<dbReference type="CDD" id="cd01898">
    <property type="entry name" value="Obg"/>
    <property type="match status" value="1"/>
</dbReference>
<reference evidence="11 12" key="1">
    <citation type="submission" date="2016-07" db="EMBL/GenBank/DDBJ databases">
        <title>Comparative genomics of the Campylobacter concisus group.</title>
        <authorList>
            <person name="Miller W.G."/>
            <person name="Yee E."/>
            <person name="Chapman M.H."/>
            <person name="Huynh S."/>
            <person name="Bono J.L."/>
            <person name="On S.L.W."/>
            <person name="StLeger J."/>
            <person name="Foster G."/>
            <person name="Parker C.T."/>
        </authorList>
    </citation>
    <scope>NUCLEOTIDE SEQUENCE [LARGE SCALE GENOMIC DNA]</scope>
    <source>
        <strain evidence="11 12">ATCC 33238</strain>
    </source>
</reference>
<evidence type="ECO:0000256" key="1">
    <source>
        <dbReference type="ARBA" id="ARBA00007699"/>
    </source>
</evidence>
<dbReference type="Pfam" id="PF01018">
    <property type="entry name" value="GTP1_OBG"/>
    <property type="match status" value="1"/>
</dbReference>
<dbReference type="EMBL" id="CP012543">
    <property type="protein sequence ID" value="QCD47608.1"/>
    <property type="molecule type" value="Genomic_DNA"/>
</dbReference>
<name>A0A6G5QPE9_CAMRE</name>
<dbReference type="NCBIfam" id="TIGR02729">
    <property type="entry name" value="Obg_CgtA"/>
    <property type="match status" value="1"/>
</dbReference>
<dbReference type="PRINTS" id="PR00326">
    <property type="entry name" value="GTP1OBG"/>
</dbReference>
<keyword evidence="5 8" id="KW-0378">Hydrolase</keyword>
<dbReference type="EC" id="3.6.5.-" evidence="8"/>
<keyword evidence="7 8" id="KW-0342">GTP-binding</keyword>
<dbReference type="GO" id="GO:0003924">
    <property type="term" value="F:GTPase activity"/>
    <property type="evidence" value="ECO:0007669"/>
    <property type="project" value="UniProtKB-UniRule"/>
</dbReference>
<feature type="binding site" evidence="8">
    <location>
        <begin position="165"/>
        <end position="172"/>
    </location>
    <ligand>
        <name>GTP</name>
        <dbReference type="ChEBI" id="CHEBI:37565"/>
    </ligand>
</feature>
<evidence type="ECO:0000256" key="6">
    <source>
        <dbReference type="ARBA" id="ARBA00022842"/>
    </source>
</evidence>
<evidence type="ECO:0000256" key="2">
    <source>
        <dbReference type="ARBA" id="ARBA00022490"/>
    </source>
</evidence>
<dbReference type="PANTHER" id="PTHR11702">
    <property type="entry name" value="DEVELOPMENTALLY REGULATED GTP-BINDING PROTEIN-RELATED"/>
    <property type="match status" value="1"/>
</dbReference>
<accession>A0A6G5QPE9</accession>
<gene>
    <name evidence="11" type="primary">obgE</name>
    <name evidence="8" type="synonym">obg</name>
    <name evidence="11" type="ORF">CRECT_2003</name>
</gene>
<feature type="binding site" evidence="8">
    <location>
        <begin position="190"/>
        <end position="194"/>
    </location>
    <ligand>
        <name>GTP</name>
        <dbReference type="ChEBI" id="CHEBI:37565"/>
    </ligand>
</feature>
<evidence type="ECO:0000259" key="10">
    <source>
        <dbReference type="PROSITE" id="PS51883"/>
    </source>
</evidence>
<dbReference type="Gene3D" id="3.40.50.300">
    <property type="entry name" value="P-loop containing nucleotide triphosphate hydrolases"/>
    <property type="match status" value="1"/>
</dbReference>
<dbReference type="InterPro" id="IPR031167">
    <property type="entry name" value="G_OBG"/>
</dbReference>
<evidence type="ECO:0000313" key="11">
    <source>
        <dbReference type="EMBL" id="QCD47608.1"/>
    </source>
</evidence>
<dbReference type="KEGG" id="crx:CRECT_2003"/>
<sequence length="409" mass="43835">MFIDSVNLTLSSGHGGAGSVSFRREKHVILGGPDGGDGGDGGDVYFVADNNTHTLAAYKGKKALRAQNGEAGMGRRMHGKRGEHLELIVPPGTAVLDAETGELLCDLTSQGQRELFLKGGKGGLGNVHFKSSINQAPEYAQKGLEGETREVRLELKLIADVGLVGFPNVGKSTLISTVSNAKPQIANYEFTTLTPKLGLVEVDEYSGFVMADIPGITLGASEGRGLGVQFLKHVERTKILLFMLDLANYRSLEEQFDALRAETAKFSGELAKRDYAIALTRADAAENLQEKFDAFLAHLGLAAGKNGDEILKPNAGETGSNLNAEPSEISKFSAGNGDAYQSANNADQNANEAESNSAAQNAKFNGSIYKQDIYEFDSAKPFFVMPISSATGQNINELKFKLLELLRRK</sequence>
<dbReference type="RefSeq" id="WP_002943976.1">
    <property type="nucleotide sequence ID" value="NZ_CP012543.1"/>
</dbReference>
<feature type="binding site" evidence="8">
    <location>
        <position position="172"/>
    </location>
    <ligand>
        <name>Mg(2+)</name>
        <dbReference type="ChEBI" id="CHEBI:18420"/>
    </ligand>
</feature>
<evidence type="ECO:0000313" key="12">
    <source>
        <dbReference type="Proteomes" id="UP000502377"/>
    </source>
</evidence>
<dbReference type="Pfam" id="PF01926">
    <property type="entry name" value="MMR_HSR1"/>
    <property type="match status" value="1"/>
</dbReference>
<keyword evidence="3 8" id="KW-0479">Metal-binding</keyword>
<keyword evidence="6 8" id="KW-0460">Magnesium</keyword>
<keyword evidence="2 8" id="KW-0963">Cytoplasm</keyword>
<dbReference type="AlphaFoldDB" id="A0A6G5QPE9"/>
<dbReference type="InterPro" id="IPR045086">
    <property type="entry name" value="OBG_GTPase"/>
</dbReference>
<dbReference type="HAMAP" id="MF_01454">
    <property type="entry name" value="GTPase_Obg"/>
    <property type="match status" value="1"/>
</dbReference>
<dbReference type="PROSITE" id="PS51710">
    <property type="entry name" value="G_OBG"/>
    <property type="match status" value="1"/>
</dbReference>